<dbReference type="GO" id="GO:0008253">
    <property type="term" value="F:5'-nucleotidase activity"/>
    <property type="evidence" value="ECO:0007669"/>
    <property type="project" value="InterPro"/>
</dbReference>
<dbReference type="SUPFAM" id="SSF56784">
    <property type="entry name" value="HAD-like"/>
    <property type="match status" value="1"/>
</dbReference>
<reference evidence="5 6" key="1">
    <citation type="submission" date="2019-07" db="EMBL/GenBank/DDBJ databases">
        <authorList>
            <person name="Kim J."/>
        </authorList>
    </citation>
    <scope>NUCLEOTIDE SEQUENCE [LARGE SCALE GENOMIC DNA]</scope>
    <source>
        <strain evidence="5 6">G13</strain>
    </source>
</reference>
<evidence type="ECO:0000256" key="1">
    <source>
        <dbReference type="ARBA" id="ARBA00009589"/>
    </source>
</evidence>
<dbReference type="GO" id="GO:0009264">
    <property type="term" value="P:deoxyribonucleotide catabolic process"/>
    <property type="evidence" value="ECO:0007669"/>
    <property type="project" value="InterPro"/>
</dbReference>
<evidence type="ECO:0000256" key="4">
    <source>
        <dbReference type="PIRSR" id="PIRSR610708-1"/>
    </source>
</evidence>
<dbReference type="PIRSF" id="PIRSF021362">
    <property type="entry name" value="UCP021362_HAD"/>
    <property type="match status" value="1"/>
</dbReference>
<dbReference type="EC" id="3.1.3.-" evidence="3"/>
<dbReference type="InterPro" id="IPR010708">
    <property type="entry name" value="5'(3')-deoxyribonucleotidase"/>
</dbReference>
<dbReference type="Gene3D" id="3.40.50.1000">
    <property type="entry name" value="HAD superfamily/HAD-like"/>
    <property type="match status" value="1"/>
</dbReference>
<dbReference type="RefSeq" id="WP_144705765.1">
    <property type="nucleotide sequence ID" value="NZ_VNJJ01000014.1"/>
</dbReference>
<evidence type="ECO:0000313" key="5">
    <source>
        <dbReference type="EMBL" id="TVX96870.1"/>
    </source>
</evidence>
<dbReference type="OrthoDB" id="573782at2"/>
<dbReference type="PANTHER" id="PTHR35134">
    <property type="entry name" value="NUCLEOTIDASE YQFW-RELATED"/>
    <property type="match status" value="1"/>
</dbReference>
<dbReference type="EMBL" id="VNJJ01000014">
    <property type="protein sequence ID" value="TVX96870.1"/>
    <property type="molecule type" value="Genomic_DNA"/>
</dbReference>
<keyword evidence="2 3" id="KW-0378">Hydrolase</keyword>
<name>A0A559JAF4_9BACL</name>
<proteinExistence type="inferred from homology"/>
<evidence type="ECO:0000256" key="2">
    <source>
        <dbReference type="ARBA" id="ARBA00022801"/>
    </source>
</evidence>
<keyword evidence="6" id="KW-1185">Reference proteome</keyword>
<dbReference type="AlphaFoldDB" id="A0A559JAF4"/>
<dbReference type="Pfam" id="PF06941">
    <property type="entry name" value="NT5C"/>
    <property type="match status" value="1"/>
</dbReference>
<protein>
    <recommendedName>
        <fullName evidence="3">Nucleotidase</fullName>
        <ecNumber evidence="3">3.1.3.-</ecNumber>
    </recommendedName>
</protein>
<evidence type="ECO:0000313" key="6">
    <source>
        <dbReference type="Proteomes" id="UP000316330"/>
    </source>
</evidence>
<comment type="caution">
    <text evidence="5">The sequence shown here is derived from an EMBL/GenBank/DDBJ whole genome shotgun (WGS) entry which is preliminary data.</text>
</comment>
<feature type="active site" description="Proton donor" evidence="4">
    <location>
        <position position="8"/>
    </location>
</feature>
<dbReference type="InterPro" id="IPR023214">
    <property type="entry name" value="HAD_sf"/>
</dbReference>
<dbReference type="InterPro" id="IPR036412">
    <property type="entry name" value="HAD-like_sf"/>
</dbReference>
<accession>A0A559JAF4</accession>
<dbReference type="PANTHER" id="PTHR35134:SF2">
    <property type="entry name" value="NUCLEOTIDASE YQFW-RELATED"/>
    <property type="match status" value="1"/>
</dbReference>
<dbReference type="Proteomes" id="UP000316330">
    <property type="component" value="Unassembled WGS sequence"/>
</dbReference>
<sequence length="191" mass="22334">MKFGFDIDDTLLNLREHAFRIYNLKLNRQVDIEVFHALTCIPVHEAFGLSTEEGRELWDRHRSEIYYSAPPFNDAVEVLQELDRCGHEVYYITARAPVHCDQTKQALIQTGFPVRDGRFYCGMGDLEKVHIIRDLGLDYYFDDKPAVLETLGDLKLSVYAKDNSYNRHLEVARIVEWRELLDIVNVGRNER</sequence>
<comment type="similarity">
    <text evidence="1 3">Belongs to the 5'(3')-deoxyribonucleotidase family.</text>
</comment>
<organism evidence="5 6">
    <name type="scientific">Cohnella terricola</name>
    <dbReference type="NCBI Taxonomy" id="1289167"/>
    <lineage>
        <taxon>Bacteria</taxon>
        <taxon>Bacillati</taxon>
        <taxon>Bacillota</taxon>
        <taxon>Bacilli</taxon>
        <taxon>Bacillales</taxon>
        <taxon>Paenibacillaceae</taxon>
        <taxon>Cohnella</taxon>
    </lineage>
</organism>
<feature type="active site" description="Nucleophile" evidence="4">
    <location>
        <position position="6"/>
    </location>
</feature>
<gene>
    <name evidence="5" type="ORF">FPZ45_19935</name>
</gene>
<dbReference type="InterPro" id="IPR009206">
    <property type="entry name" value="Nucleotidase_putative"/>
</dbReference>
<dbReference type="InterPro" id="IPR052419">
    <property type="entry name" value="5_3-deoxyribonucleotidase-like"/>
</dbReference>
<evidence type="ECO:0000256" key="3">
    <source>
        <dbReference type="PIRNR" id="PIRNR021362"/>
    </source>
</evidence>